<sequence>MEDLSFFINMLFHSFF</sequence>
<proteinExistence type="predicted"/>
<feature type="non-terminal residue" evidence="1">
    <location>
        <position position="16"/>
    </location>
</feature>
<gene>
    <name evidence="1" type="ORF">rCG_38194</name>
</gene>
<protein>
    <submittedName>
        <fullName evidence="1">RCG38194</fullName>
    </submittedName>
</protein>
<organism evidence="1 2">
    <name type="scientific">Rattus norvegicus</name>
    <name type="common">Rat</name>
    <dbReference type="NCBI Taxonomy" id="10116"/>
    <lineage>
        <taxon>Eukaryota</taxon>
        <taxon>Metazoa</taxon>
        <taxon>Chordata</taxon>
        <taxon>Craniata</taxon>
        <taxon>Vertebrata</taxon>
        <taxon>Euteleostomi</taxon>
        <taxon>Mammalia</taxon>
        <taxon>Eutheria</taxon>
        <taxon>Euarchontoglires</taxon>
        <taxon>Glires</taxon>
        <taxon>Rodentia</taxon>
        <taxon>Myomorpha</taxon>
        <taxon>Muroidea</taxon>
        <taxon>Muridae</taxon>
        <taxon>Murinae</taxon>
        <taxon>Rattus</taxon>
    </lineage>
</organism>
<reference evidence="2" key="1">
    <citation type="submission" date="2005-06" db="EMBL/GenBank/DDBJ databases">
        <authorList>
            <person name="Mural R.J."/>
            <person name="Li P.W."/>
            <person name="Adams M.D."/>
            <person name="Amanatides P.G."/>
            <person name="Baden-Tillson H."/>
            <person name="Barnstead M."/>
            <person name="Chin S.H."/>
            <person name="Dew I."/>
            <person name="Evans C.A."/>
            <person name="Ferriera S."/>
            <person name="Flanigan M."/>
            <person name="Fosler C."/>
            <person name="Glodek A."/>
            <person name="Gu Z."/>
            <person name="Holt R.A."/>
            <person name="Jennings D."/>
            <person name="Kraft C.L."/>
            <person name="Lu F."/>
            <person name="Nguyen T."/>
            <person name="Nusskern D.R."/>
            <person name="Pfannkoch C.M."/>
            <person name="Sitter C."/>
            <person name="Sutton G.G."/>
            <person name="Venter J.C."/>
            <person name="Wang Z."/>
            <person name="Woodage T."/>
            <person name="Zheng X.H."/>
            <person name="Zhong F."/>
        </authorList>
    </citation>
    <scope>NUCLEOTIDE SEQUENCE [LARGE SCALE GENOMIC DNA]</scope>
    <source>
        <strain>BN</strain>
        <strain evidence="2">Sprague-Dawley</strain>
    </source>
</reference>
<dbReference type="Proteomes" id="UP000234681">
    <property type="component" value="Unassembled WGS sequence"/>
</dbReference>
<evidence type="ECO:0000313" key="2">
    <source>
        <dbReference type="Proteomes" id="UP000234681"/>
    </source>
</evidence>
<dbReference type="EMBL" id="DS031882">
    <property type="protein sequence ID" value="EDL82771.1"/>
    <property type="molecule type" value="Genomic_DNA"/>
</dbReference>
<dbReference type="AlphaFoldDB" id="A6MGV3"/>
<evidence type="ECO:0000313" key="1">
    <source>
        <dbReference type="EMBL" id="EDL82771.1"/>
    </source>
</evidence>
<name>A6MGV3_RAT</name>
<accession>A6MGV3</accession>